<accession>A0A6G8Q3T5</accession>
<keyword evidence="1" id="KW-0614">Plasmid</keyword>
<dbReference type="EMBL" id="CP045122">
    <property type="protein sequence ID" value="QIN81109.1"/>
    <property type="molecule type" value="Genomic_DNA"/>
</dbReference>
<dbReference type="AlphaFoldDB" id="A0A6G8Q3T5"/>
<dbReference type="Proteomes" id="UP000502706">
    <property type="component" value="Plasmid unnamed1"/>
</dbReference>
<organism evidence="1 2">
    <name type="scientific">Rubrobacter marinus</name>
    <dbReference type="NCBI Taxonomy" id="2653852"/>
    <lineage>
        <taxon>Bacteria</taxon>
        <taxon>Bacillati</taxon>
        <taxon>Actinomycetota</taxon>
        <taxon>Rubrobacteria</taxon>
        <taxon>Rubrobacterales</taxon>
        <taxon>Rubrobacteraceae</taxon>
        <taxon>Rubrobacter</taxon>
    </lineage>
</organism>
<evidence type="ECO:0000313" key="2">
    <source>
        <dbReference type="Proteomes" id="UP000502706"/>
    </source>
</evidence>
<protein>
    <submittedName>
        <fullName evidence="1">Uncharacterized protein</fullName>
    </submittedName>
</protein>
<name>A0A6G8Q3T5_9ACTN</name>
<gene>
    <name evidence="1" type="ORF">GBA65_21995</name>
</gene>
<dbReference type="RefSeq" id="WP_166398822.1">
    <property type="nucleotide sequence ID" value="NZ_CP045122.1"/>
</dbReference>
<dbReference type="KEGG" id="rmar:GBA65_21995"/>
<sequence length="70" mass="8321">MAKPRNYSWCLHCERAAPNKDWGFKEWPRCPYPDCDGGFGDRWEWERVREVNPEYPPLPERGVAYGMYGP</sequence>
<keyword evidence="2" id="KW-1185">Reference proteome</keyword>
<reference evidence="1 2" key="1">
    <citation type="submission" date="2019-10" db="EMBL/GenBank/DDBJ databases">
        <title>Rubrobacter sp nov SCSIO 52915 isolated from a deep-sea sediment in the South China Sea.</title>
        <authorList>
            <person name="Chen R.W."/>
        </authorList>
    </citation>
    <scope>NUCLEOTIDE SEQUENCE [LARGE SCALE GENOMIC DNA]</scope>
    <source>
        <strain evidence="1 2">SCSIO 52915</strain>
        <plasmid evidence="1 2">unnamed1</plasmid>
    </source>
</reference>
<evidence type="ECO:0000313" key="1">
    <source>
        <dbReference type="EMBL" id="QIN81109.1"/>
    </source>
</evidence>
<geneLocation type="plasmid" evidence="1 2">
    <name>unnamed1</name>
</geneLocation>
<proteinExistence type="predicted"/>